<evidence type="ECO:0000259" key="2">
    <source>
        <dbReference type="Pfam" id="PF00248"/>
    </source>
</evidence>
<evidence type="ECO:0000256" key="1">
    <source>
        <dbReference type="ARBA" id="ARBA00023002"/>
    </source>
</evidence>
<dbReference type="EMBL" id="JHEG02000048">
    <property type="protein sequence ID" value="KIE10056.1"/>
    <property type="molecule type" value="Genomic_DNA"/>
</dbReference>
<dbReference type="PRINTS" id="PR00069">
    <property type="entry name" value="ALDKETRDTASE"/>
</dbReference>
<dbReference type="InterPro" id="IPR050523">
    <property type="entry name" value="AKR_Detox_Biosynth"/>
</dbReference>
<dbReference type="EMBL" id="JHEG04000001">
    <property type="protein sequence ID" value="KAF3885967.1"/>
    <property type="molecule type" value="Genomic_DNA"/>
</dbReference>
<sequence>MSLNTYYTLGRSGLRVTRLALGAMTFGTEWGWGSDEATARQMFNTYVDAGGNFIDTADLYTNGTSETWLGKFIAERNLRDRIVVATKFSYNAEPGNPNAGGNGRKNIMRAVEGSLQRLGTDYIDLYILHTWDTITPAEEVIRTLDDLVRSGKVRHIGLSNTPSWYAARAQTIAEWRNYEPLSALQLEYSLIERNIEREFIPLGLELGMGTMVWSPLASGLLSGKYRPSEGGFTGEGRLETVRGISNPAFQKFSDRNWKIVAELETVAKELGRSMAQVAVNWTANRPGIASVIIGATKQSQLEDNLKALSFEIPTELANRLEAISRPEPQFPYIFFGSEIQGMIHGGATVGYKPAGYQPNVLIQSQGAGVS</sequence>
<dbReference type="OrthoDB" id="9809990at2"/>
<gene>
    <name evidence="4" type="ORF">DA73_0215465</name>
    <name evidence="3" type="ORF">DA73_0400011165</name>
</gene>
<dbReference type="Proteomes" id="UP000029738">
    <property type="component" value="Unassembled WGS sequence"/>
</dbReference>
<dbReference type="InterPro" id="IPR036812">
    <property type="entry name" value="NAD(P)_OxRdtase_dom_sf"/>
</dbReference>
<comment type="caution">
    <text evidence="4">The sequence shown here is derived from an EMBL/GenBank/DDBJ whole genome shotgun (WGS) entry which is preliminary data.</text>
</comment>
<dbReference type="Gene3D" id="3.20.20.100">
    <property type="entry name" value="NADP-dependent oxidoreductase domain"/>
    <property type="match status" value="1"/>
</dbReference>
<dbReference type="RefSeq" id="WP_038072542.1">
    <property type="nucleotide sequence ID" value="NZ_JHEG04000001.1"/>
</dbReference>
<dbReference type="InterPro" id="IPR023210">
    <property type="entry name" value="NADP_OxRdtase_dom"/>
</dbReference>
<evidence type="ECO:0000313" key="4">
    <source>
        <dbReference type="EMBL" id="KIE10056.1"/>
    </source>
</evidence>
<dbReference type="CDD" id="cd19080">
    <property type="entry name" value="AKR_AKR9A_9B"/>
    <property type="match status" value="1"/>
</dbReference>
<dbReference type="InterPro" id="IPR020471">
    <property type="entry name" value="AKR"/>
</dbReference>
<dbReference type="AlphaFoldDB" id="A0A0C1NBP2"/>
<dbReference type="GO" id="GO:0005829">
    <property type="term" value="C:cytosol"/>
    <property type="evidence" value="ECO:0007669"/>
    <property type="project" value="TreeGrafter"/>
</dbReference>
<organism evidence="4">
    <name type="scientific">Tolypothrix bouteillei VB521301</name>
    <dbReference type="NCBI Taxonomy" id="1479485"/>
    <lineage>
        <taxon>Bacteria</taxon>
        <taxon>Bacillati</taxon>
        <taxon>Cyanobacteriota</taxon>
        <taxon>Cyanophyceae</taxon>
        <taxon>Nostocales</taxon>
        <taxon>Tolypothrichaceae</taxon>
        <taxon>Tolypothrix</taxon>
    </lineage>
</organism>
<dbReference type="PANTHER" id="PTHR43364">
    <property type="entry name" value="NADH-SPECIFIC METHYLGLYOXAL REDUCTASE-RELATED"/>
    <property type="match status" value="1"/>
</dbReference>
<dbReference type="PANTHER" id="PTHR43364:SF4">
    <property type="entry name" value="NAD(P)-LINKED OXIDOREDUCTASE SUPERFAMILY PROTEIN"/>
    <property type="match status" value="1"/>
</dbReference>
<accession>A0A0C1NBP2</accession>
<dbReference type="STRING" id="1479485.DA73_0215465"/>
<evidence type="ECO:0000313" key="5">
    <source>
        <dbReference type="Proteomes" id="UP000029738"/>
    </source>
</evidence>
<reference evidence="3" key="2">
    <citation type="submission" date="2019-11" db="EMBL/GenBank/DDBJ databases">
        <title>Improved Assembly of Tolypothrix boutellei genome.</title>
        <authorList>
            <person name="Sarangi A.N."/>
            <person name="Mukherjee M."/>
            <person name="Ghosh S."/>
            <person name="Singh D."/>
            <person name="Das A."/>
            <person name="Kant S."/>
            <person name="Prusty A."/>
            <person name="Tripathy S."/>
        </authorList>
    </citation>
    <scope>NUCLEOTIDE SEQUENCE</scope>
    <source>
        <strain evidence="3">VB521301</strain>
    </source>
</reference>
<dbReference type="GO" id="GO:0016491">
    <property type="term" value="F:oxidoreductase activity"/>
    <property type="evidence" value="ECO:0007669"/>
    <property type="project" value="UniProtKB-KW"/>
</dbReference>
<dbReference type="Pfam" id="PF00248">
    <property type="entry name" value="Aldo_ket_red"/>
    <property type="match status" value="1"/>
</dbReference>
<name>A0A0C1NBP2_9CYAN</name>
<reference evidence="4" key="1">
    <citation type="journal article" date="2015" name="Genome Announc.">
        <title>Draft Genome Sequence of Tolypothrix boutellei Strain VB521301.</title>
        <authorList>
            <person name="Chandrababunaidu M.M."/>
            <person name="Singh D."/>
            <person name="Sen D."/>
            <person name="Bhan S."/>
            <person name="Das S."/>
            <person name="Gupta A."/>
            <person name="Adhikary S.P."/>
            <person name="Tripathy S."/>
        </authorList>
    </citation>
    <scope>NUCLEOTIDE SEQUENCE</scope>
    <source>
        <strain evidence="4">VB521301</strain>
    </source>
</reference>
<protein>
    <submittedName>
        <fullName evidence="4">Aldo/keto reductase</fullName>
    </submittedName>
</protein>
<keyword evidence="5" id="KW-1185">Reference proteome</keyword>
<evidence type="ECO:0000313" key="3">
    <source>
        <dbReference type="EMBL" id="KAF3885967.1"/>
    </source>
</evidence>
<dbReference type="SUPFAM" id="SSF51430">
    <property type="entry name" value="NAD(P)-linked oxidoreductase"/>
    <property type="match status" value="1"/>
</dbReference>
<keyword evidence="1" id="KW-0560">Oxidoreductase</keyword>
<proteinExistence type="predicted"/>
<dbReference type="FunFam" id="3.20.20.100:FF:000004">
    <property type="entry name" value="Oxidoreductase, aldo/keto reductase"/>
    <property type="match status" value="1"/>
</dbReference>
<feature type="domain" description="NADP-dependent oxidoreductase" evidence="2">
    <location>
        <begin position="18"/>
        <end position="324"/>
    </location>
</feature>